<protein>
    <recommendedName>
        <fullName evidence="1">N-acetyltransferase ESCO acetyl-transferase domain-containing protein</fullName>
    </recommendedName>
</protein>
<dbReference type="GO" id="GO:0000785">
    <property type="term" value="C:chromatin"/>
    <property type="evidence" value="ECO:0007669"/>
    <property type="project" value="TreeGrafter"/>
</dbReference>
<dbReference type="EMBL" id="JQFK01000032">
    <property type="protein sequence ID" value="KGK37653.1"/>
    <property type="molecule type" value="Genomic_DNA"/>
</dbReference>
<name>A0A099NXU0_PICKU</name>
<dbReference type="GO" id="GO:0007064">
    <property type="term" value="P:mitotic sister chromatid cohesion"/>
    <property type="evidence" value="ECO:0007669"/>
    <property type="project" value="TreeGrafter"/>
</dbReference>
<comment type="caution">
    <text evidence="2">The sequence shown here is derived from an EMBL/GenBank/DDBJ whole genome shotgun (WGS) entry which is preliminary data.</text>
</comment>
<dbReference type="AlphaFoldDB" id="A0A099NXU0"/>
<accession>A0A099NXU0</accession>
<dbReference type="HOGENOM" id="CLU_039183_2_1_1"/>
<sequence length="257" mass="29218">MSDKKRTKISKSVKTKLRQSTLFEPEIKVTKCAQCGYEWIKTIKKSVTLHNMHHDDFLNGLTLPKPNYNTLINHGNCVDTFKVGGSRLALYMCKSNNPVITKIVDSMMKTLNKVWLNSMGASTSWRNRPDESPVFLLVEKSPTDKLSRVIGITTTDPPPKQQAYIKGYCMELETANISSKEELKLSIGISRIYVCPKYRRHHLAMAMLDAVLCHSLYGVKLNQWQIGFSQPSGAGTLLLKKWYNNSKHIPVYHEVDN</sequence>
<reference evidence="3" key="1">
    <citation type="journal article" date="2014" name="Microb. Cell Fact.">
        <title>Exploiting Issatchenkia orientalis SD108 for succinic acid production.</title>
        <authorList>
            <person name="Xiao H."/>
            <person name="Shao Z."/>
            <person name="Jiang Y."/>
            <person name="Dole S."/>
            <person name="Zhao H."/>
        </authorList>
    </citation>
    <scope>NUCLEOTIDE SEQUENCE [LARGE SCALE GENOMIC DNA]</scope>
    <source>
        <strain evidence="3">SD108</strain>
    </source>
</reference>
<feature type="domain" description="N-acetyltransferase ESCO acetyl-transferase" evidence="1">
    <location>
        <begin position="186"/>
        <end position="249"/>
    </location>
</feature>
<evidence type="ECO:0000313" key="2">
    <source>
        <dbReference type="EMBL" id="KGK37653.1"/>
    </source>
</evidence>
<dbReference type="PANTHER" id="PTHR45884">
    <property type="entry name" value="N-ACETYLTRANSFERASE ECO"/>
    <property type="match status" value="1"/>
</dbReference>
<dbReference type="Pfam" id="PF13880">
    <property type="entry name" value="Acetyltransf_13"/>
    <property type="match status" value="1"/>
</dbReference>
<dbReference type="InterPro" id="IPR028009">
    <property type="entry name" value="ESCO_Acetyltransf_dom"/>
</dbReference>
<dbReference type="GO" id="GO:0005634">
    <property type="term" value="C:nucleus"/>
    <property type="evidence" value="ECO:0007669"/>
    <property type="project" value="TreeGrafter"/>
</dbReference>
<dbReference type="VEuPathDB" id="FungiDB:C5L36_0C00560"/>
<gene>
    <name evidence="2" type="ORF">JL09_g3180</name>
</gene>
<dbReference type="Proteomes" id="UP000029867">
    <property type="component" value="Unassembled WGS sequence"/>
</dbReference>
<organism evidence="2 3">
    <name type="scientific">Pichia kudriavzevii</name>
    <name type="common">Yeast</name>
    <name type="synonym">Issatchenkia orientalis</name>
    <dbReference type="NCBI Taxonomy" id="4909"/>
    <lineage>
        <taxon>Eukaryota</taxon>
        <taxon>Fungi</taxon>
        <taxon>Dikarya</taxon>
        <taxon>Ascomycota</taxon>
        <taxon>Saccharomycotina</taxon>
        <taxon>Pichiomycetes</taxon>
        <taxon>Pichiales</taxon>
        <taxon>Pichiaceae</taxon>
        <taxon>Pichia</taxon>
    </lineage>
</organism>
<dbReference type="PANTHER" id="PTHR45884:SF2">
    <property type="entry name" value="N-ACETYLTRANSFERASE ECO"/>
    <property type="match status" value="1"/>
</dbReference>
<evidence type="ECO:0000259" key="1">
    <source>
        <dbReference type="Pfam" id="PF13880"/>
    </source>
</evidence>
<evidence type="ECO:0000313" key="3">
    <source>
        <dbReference type="Proteomes" id="UP000029867"/>
    </source>
</evidence>
<proteinExistence type="predicted"/>
<dbReference type="GO" id="GO:0061733">
    <property type="term" value="F:protein-lysine-acetyltransferase activity"/>
    <property type="evidence" value="ECO:0007669"/>
    <property type="project" value="TreeGrafter"/>
</dbReference>